<dbReference type="Proteomes" id="UP000007110">
    <property type="component" value="Unassembled WGS sequence"/>
</dbReference>
<reference evidence="28" key="2">
    <citation type="submission" date="2021-01" db="UniProtKB">
        <authorList>
            <consortium name="EnsemblMetazoa"/>
        </authorList>
    </citation>
    <scope>IDENTIFICATION</scope>
</reference>
<evidence type="ECO:0000256" key="10">
    <source>
        <dbReference type="ARBA" id="ARBA00022753"/>
    </source>
</evidence>
<keyword evidence="15 24" id="KW-0472">Membrane</keyword>
<dbReference type="GO" id="GO:0032585">
    <property type="term" value="C:multivesicular body membrane"/>
    <property type="evidence" value="ECO:0007669"/>
    <property type="project" value="UniProtKB-SubCell"/>
</dbReference>
<feature type="transmembrane region" description="Helical" evidence="24">
    <location>
        <begin position="381"/>
        <end position="405"/>
    </location>
</feature>
<keyword evidence="5" id="KW-0813">Transport</keyword>
<dbReference type="NCBIfam" id="TIGR01657">
    <property type="entry name" value="P-ATPase-V"/>
    <property type="match status" value="1"/>
</dbReference>
<dbReference type="OMA" id="DQDSYKF"/>
<dbReference type="InterPro" id="IPR004014">
    <property type="entry name" value="ATPase_P-typ_cation-transptr_N"/>
</dbReference>
<evidence type="ECO:0000256" key="24">
    <source>
        <dbReference type="RuleBase" id="RU362082"/>
    </source>
</evidence>
<evidence type="ECO:0000256" key="7">
    <source>
        <dbReference type="ARBA" id="ARBA00022692"/>
    </source>
</evidence>
<dbReference type="GO" id="GO:0005524">
    <property type="term" value="F:ATP binding"/>
    <property type="evidence" value="ECO:0007669"/>
    <property type="project" value="UniProtKB-UniRule"/>
</dbReference>
<evidence type="ECO:0000256" key="3">
    <source>
        <dbReference type="ARBA" id="ARBA00004542"/>
    </source>
</evidence>
<evidence type="ECO:0000256" key="9">
    <source>
        <dbReference type="ARBA" id="ARBA00022741"/>
    </source>
</evidence>
<evidence type="ECO:0000256" key="2">
    <source>
        <dbReference type="ARBA" id="ARBA00004155"/>
    </source>
</evidence>
<feature type="transmembrane region" description="Helical" evidence="24">
    <location>
        <begin position="183"/>
        <end position="205"/>
    </location>
</feature>
<dbReference type="OrthoDB" id="48943at2759"/>
<dbReference type="Gene3D" id="3.40.1110.10">
    <property type="entry name" value="Calcium-transporting ATPase, cytoplasmic domain N"/>
    <property type="match status" value="1"/>
</dbReference>
<dbReference type="EnsemblMetazoa" id="XM_030987216">
    <property type="protein sequence ID" value="XP_030843076"/>
    <property type="gene ID" value="LOC576735"/>
</dbReference>
<feature type="domain" description="Cation-transporting P-type ATPase N-terminal" evidence="26">
    <location>
        <begin position="156"/>
        <end position="204"/>
    </location>
</feature>
<comment type="similarity">
    <text evidence="4 24">Belongs to the cation transport ATPase (P-type) (TC 3.A.3) family. Type V subfamily.</text>
</comment>
<feature type="transmembrane region" description="Helical" evidence="24">
    <location>
        <begin position="211"/>
        <end position="231"/>
    </location>
</feature>
<evidence type="ECO:0000256" key="6">
    <source>
        <dbReference type="ARBA" id="ARBA00022553"/>
    </source>
</evidence>
<evidence type="ECO:0000259" key="27">
    <source>
        <dbReference type="Pfam" id="PF12409"/>
    </source>
</evidence>
<dbReference type="GO" id="GO:0061462">
    <property type="term" value="P:protein localization to lysosome"/>
    <property type="evidence" value="ECO:0007669"/>
    <property type="project" value="UniProtKB-ARBA"/>
</dbReference>
<evidence type="ECO:0000256" key="13">
    <source>
        <dbReference type="ARBA" id="ARBA00022967"/>
    </source>
</evidence>
<feature type="transmembrane region" description="Helical" evidence="24">
    <location>
        <begin position="32"/>
        <end position="52"/>
    </location>
</feature>
<dbReference type="InterPro" id="IPR006544">
    <property type="entry name" value="P-type_TPase_V"/>
</dbReference>
<evidence type="ECO:0000256" key="5">
    <source>
        <dbReference type="ARBA" id="ARBA00022448"/>
    </source>
</evidence>
<dbReference type="FunFam" id="3.40.50.1000:FF:000647">
    <property type="match status" value="1"/>
</dbReference>
<evidence type="ECO:0000256" key="15">
    <source>
        <dbReference type="ARBA" id="ARBA00023136"/>
    </source>
</evidence>
<evidence type="ECO:0000259" key="25">
    <source>
        <dbReference type="Pfam" id="PF00122"/>
    </source>
</evidence>
<dbReference type="InParanoid" id="A0A7M7NXN5"/>
<feature type="transmembrane region" description="Helical" evidence="24">
    <location>
        <begin position="1050"/>
        <end position="1067"/>
    </location>
</feature>
<feature type="domain" description="P-type ATPase A" evidence="25">
    <location>
        <begin position="246"/>
        <end position="366"/>
    </location>
</feature>
<dbReference type="GO" id="GO:0061909">
    <property type="term" value="P:autophagosome-lysosome fusion"/>
    <property type="evidence" value="ECO:0007669"/>
    <property type="project" value="UniProtKB-ARBA"/>
</dbReference>
<dbReference type="Gene3D" id="3.40.50.1000">
    <property type="entry name" value="HAD superfamily/HAD-like"/>
    <property type="match status" value="1"/>
</dbReference>
<dbReference type="PROSITE" id="PS00154">
    <property type="entry name" value="ATPASE_E1_E2"/>
    <property type="match status" value="1"/>
</dbReference>
<dbReference type="FunFam" id="1.20.1110.10:FF:000023">
    <property type="entry name" value="Cation-transporting ATPase"/>
    <property type="match status" value="1"/>
</dbReference>
<accession>A0A7M7NXN5</accession>
<feature type="transmembrane region" description="Helical" evidence="24">
    <location>
        <begin position="420"/>
        <end position="440"/>
    </location>
</feature>
<dbReference type="Gene3D" id="2.70.150.10">
    <property type="entry name" value="Calcium-transporting ATPase, cytoplasmic transduction domain A"/>
    <property type="match status" value="1"/>
</dbReference>
<comment type="catalytic activity">
    <reaction evidence="20">
        <text>spermine(out) + ATP + H2O = spermine(in) + ADP + phosphate + H(+)</text>
        <dbReference type="Rhea" id="RHEA:63368"/>
        <dbReference type="ChEBI" id="CHEBI:15377"/>
        <dbReference type="ChEBI" id="CHEBI:15378"/>
        <dbReference type="ChEBI" id="CHEBI:30616"/>
        <dbReference type="ChEBI" id="CHEBI:43474"/>
        <dbReference type="ChEBI" id="CHEBI:45725"/>
        <dbReference type="ChEBI" id="CHEBI:456216"/>
    </reaction>
</comment>
<evidence type="ECO:0000256" key="19">
    <source>
        <dbReference type="ARBA" id="ARBA00050445"/>
    </source>
</evidence>
<evidence type="ECO:0000313" key="28">
    <source>
        <dbReference type="EnsemblMetazoa" id="XP_030843076"/>
    </source>
</evidence>
<dbReference type="Pfam" id="PF12409">
    <property type="entry name" value="P5-ATPase"/>
    <property type="match status" value="1"/>
</dbReference>
<dbReference type="GO" id="GO:0043025">
    <property type="term" value="C:neuronal cell body"/>
    <property type="evidence" value="ECO:0007669"/>
    <property type="project" value="UniProtKB-ARBA"/>
</dbReference>
<dbReference type="PROSITE" id="PS01229">
    <property type="entry name" value="COF_2"/>
    <property type="match status" value="1"/>
</dbReference>
<dbReference type="GO" id="GO:0019829">
    <property type="term" value="F:ATPase-coupled monoatomic cation transmembrane transporter activity"/>
    <property type="evidence" value="ECO:0000318"/>
    <property type="project" value="GO_Central"/>
</dbReference>
<evidence type="ECO:0000256" key="1">
    <source>
        <dbReference type="ARBA" id="ARBA00004107"/>
    </source>
</evidence>
<dbReference type="GO" id="GO:0043005">
    <property type="term" value="C:neuron projection"/>
    <property type="evidence" value="ECO:0007669"/>
    <property type="project" value="UniProtKB-ARBA"/>
</dbReference>
<dbReference type="GO" id="GO:0005765">
    <property type="term" value="C:lysosomal membrane"/>
    <property type="evidence" value="ECO:0007669"/>
    <property type="project" value="UniProtKB-SubCell"/>
</dbReference>
<dbReference type="Pfam" id="PF00122">
    <property type="entry name" value="E1-E2_ATPase"/>
    <property type="match status" value="1"/>
</dbReference>
<dbReference type="SFLD" id="SFLDS00003">
    <property type="entry name" value="Haloacid_Dehalogenase"/>
    <property type="match status" value="1"/>
</dbReference>
<dbReference type="InterPro" id="IPR001757">
    <property type="entry name" value="P_typ_ATPase"/>
</dbReference>
<dbReference type="GO" id="GO:0034599">
    <property type="term" value="P:cellular response to oxidative stress"/>
    <property type="evidence" value="ECO:0007669"/>
    <property type="project" value="UniProtKB-ARBA"/>
</dbReference>
<keyword evidence="7 24" id="KW-0812">Transmembrane</keyword>
<dbReference type="PANTHER" id="PTHR45630:SF8">
    <property type="entry name" value="CATION-TRANSPORTING ATPASE"/>
    <property type="match status" value="1"/>
</dbReference>
<name>A0A7M7NXN5_STRPU</name>
<dbReference type="PANTHER" id="PTHR45630">
    <property type="entry name" value="CATION-TRANSPORTING ATPASE-RELATED"/>
    <property type="match status" value="1"/>
</dbReference>
<comment type="function">
    <text evidence="21">ATPase which acts as a lysosomal polyamine exporter with high affinity for spermine. Also stimulates cellular uptake of polyamines and protects against polyamine toxicity. Plays a role in intracellular cation homeostasis and the maintenance of neuronal integrity. Contributes to cellular zinc homeostasis. Confers cellular protection against Mn(2+) and Zn(2+) toxicity and mitochondrial stress. Required for proper lysosomal and mitochondrial maintenance. Regulates the autophagy-lysosome pathway through the control of SYT11 expression at both transcriptional and post-translational levels. Facilitates recruitment of deacetylase HDAC6 to lysosomes to deacetylate CTTN, leading to actin polymerization, promotion of autophagosome-lysosome fusion and completion of autophagy. Promotes secretion of exosomes as well as secretion of SCNA via exosomes. Plays a role in lipid homeostasis.</text>
</comment>
<evidence type="ECO:0000256" key="22">
    <source>
        <dbReference type="ARBA" id="ARBA00060400"/>
    </source>
</evidence>
<keyword evidence="9 24" id="KW-0547">Nucleotide-binding</keyword>
<dbReference type="InterPro" id="IPR023298">
    <property type="entry name" value="ATPase_P-typ_TM_dom_sf"/>
</dbReference>
<evidence type="ECO:0000256" key="21">
    <source>
        <dbReference type="ARBA" id="ARBA00053898"/>
    </source>
</evidence>
<comment type="subunit">
    <text evidence="23">Interacts with MYCBP2; the interaction inhibits the ubiquitination of TSC2 by MYCBP2. Interacts with HDAC6; the interaction results in recruitment of HDAC6 to lysosomes to promote CTTN deacetylation.</text>
</comment>
<dbReference type="GO" id="GO:1902047">
    <property type="term" value="P:polyamine transmembrane transport"/>
    <property type="evidence" value="ECO:0000318"/>
    <property type="project" value="GO_Central"/>
</dbReference>
<evidence type="ECO:0000256" key="18">
    <source>
        <dbReference type="ARBA" id="ARBA00049360"/>
    </source>
</evidence>
<dbReference type="FunFam" id="2.70.150.10:FF:000060">
    <property type="entry name" value="Cation-transporting ATPase"/>
    <property type="match status" value="1"/>
</dbReference>
<dbReference type="InterPro" id="IPR059000">
    <property type="entry name" value="ATPase_P-type_domA"/>
</dbReference>
<evidence type="ECO:0000256" key="20">
    <source>
        <dbReference type="ARBA" id="ARBA00051772"/>
    </source>
</evidence>
<dbReference type="RefSeq" id="XP_030843076.1">
    <property type="nucleotide sequence ID" value="XM_030987216.1"/>
</dbReference>
<dbReference type="InterPro" id="IPR047819">
    <property type="entry name" value="P5A-ATPase_N"/>
</dbReference>
<dbReference type="GO" id="GO:0006882">
    <property type="term" value="P:intracellular zinc ion homeostasis"/>
    <property type="evidence" value="ECO:0007669"/>
    <property type="project" value="UniProtKB-ARBA"/>
</dbReference>
<dbReference type="GO" id="GO:1900180">
    <property type="term" value="P:regulation of protein localization to nucleus"/>
    <property type="evidence" value="ECO:0007669"/>
    <property type="project" value="UniProtKB-ARBA"/>
</dbReference>
<dbReference type="InterPro" id="IPR044492">
    <property type="entry name" value="P_typ_ATPase_HD_dom"/>
</dbReference>
<dbReference type="InterPro" id="IPR018303">
    <property type="entry name" value="ATPase_P-typ_P_site"/>
</dbReference>
<evidence type="ECO:0000256" key="8">
    <source>
        <dbReference type="ARBA" id="ARBA00022723"/>
    </source>
</evidence>
<keyword evidence="17" id="KW-0968">Cytoplasmic vesicle</keyword>
<evidence type="ECO:0000259" key="26">
    <source>
        <dbReference type="Pfam" id="PF00690"/>
    </source>
</evidence>
<dbReference type="GO" id="GO:1905165">
    <property type="term" value="P:regulation of lysosomal protein catabolic process"/>
    <property type="evidence" value="ECO:0007669"/>
    <property type="project" value="UniProtKB-ARBA"/>
</dbReference>
<evidence type="ECO:0000256" key="14">
    <source>
        <dbReference type="ARBA" id="ARBA00022989"/>
    </source>
</evidence>
<dbReference type="FunFam" id="3.40.1110.10:FF:000026">
    <property type="entry name" value="Cation-transporting ATPase"/>
    <property type="match status" value="1"/>
</dbReference>
<dbReference type="GO" id="GO:0000421">
    <property type="term" value="C:autophagosome membrane"/>
    <property type="evidence" value="ECO:0007669"/>
    <property type="project" value="UniProtKB-SubCell"/>
</dbReference>
<dbReference type="GO" id="GO:1903543">
    <property type="term" value="P:positive regulation of exosomal secretion"/>
    <property type="evidence" value="ECO:0007669"/>
    <property type="project" value="UniProtKB-ARBA"/>
</dbReference>
<evidence type="ECO:0000256" key="17">
    <source>
        <dbReference type="ARBA" id="ARBA00023329"/>
    </source>
</evidence>
<dbReference type="GO" id="GO:0016887">
    <property type="term" value="F:ATP hydrolysis activity"/>
    <property type="evidence" value="ECO:0007669"/>
    <property type="project" value="InterPro"/>
</dbReference>
<dbReference type="GO" id="GO:0140358">
    <property type="term" value="F:P-type transmembrane transporter activity"/>
    <property type="evidence" value="ECO:0007669"/>
    <property type="project" value="InterPro"/>
</dbReference>
<comment type="catalytic activity">
    <reaction evidence="19">
        <text>spermidine(out) + ATP + H2O = spermidine(in) + ADP + phosphate + H(+)</text>
        <dbReference type="Rhea" id="RHEA:29999"/>
        <dbReference type="ChEBI" id="CHEBI:15377"/>
        <dbReference type="ChEBI" id="CHEBI:15378"/>
        <dbReference type="ChEBI" id="CHEBI:30616"/>
        <dbReference type="ChEBI" id="CHEBI:43474"/>
        <dbReference type="ChEBI" id="CHEBI:57834"/>
        <dbReference type="ChEBI" id="CHEBI:456216"/>
    </reaction>
</comment>
<feature type="transmembrane region" description="Helical" evidence="24">
    <location>
        <begin position="910"/>
        <end position="929"/>
    </location>
</feature>
<comment type="subcellular location">
    <subcellularLocation>
        <location evidence="3">Cytoplasmic vesicle</location>
        <location evidence="3">Autophagosome membrane</location>
        <topology evidence="3">Multi-pass membrane protein</topology>
    </subcellularLocation>
    <subcellularLocation>
        <location evidence="22">Endosome</location>
        <location evidence="22">Multivesicular body membrane</location>
        <topology evidence="22">Multi-pass membrane protein</topology>
    </subcellularLocation>
    <subcellularLocation>
        <location evidence="1">Late endosome membrane</location>
        <topology evidence="1">Multi-pass membrane protein</topology>
    </subcellularLocation>
    <subcellularLocation>
        <location evidence="2">Lysosome membrane</location>
        <topology evidence="2">Multi-pass membrane protein</topology>
    </subcellularLocation>
    <subcellularLocation>
        <location evidence="24">Membrane</location>
        <topology evidence="24">Multi-pass membrane protein</topology>
    </subcellularLocation>
</comment>
<dbReference type="PRINTS" id="PR00119">
    <property type="entry name" value="CATATPASE"/>
</dbReference>
<evidence type="ECO:0000256" key="16">
    <source>
        <dbReference type="ARBA" id="ARBA00023228"/>
    </source>
</evidence>
<evidence type="ECO:0000256" key="12">
    <source>
        <dbReference type="ARBA" id="ARBA00022842"/>
    </source>
</evidence>
<dbReference type="SFLD" id="SFLDG00002">
    <property type="entry name" value="C1.7:_P-type_atpase_like"/>
    <property type="match status" value="1"/>
</dbReference>
<reference evidence="29" key="1">
    <citation type="submission" date="2015-02" db="EMBL/GenBank/DDBJ databases">
        <title>Genome sequencing for Strongylocentrotus purpuratus.</title>
        <authorList>
            <person name="Murali S."/>
            <person name="Liu Y."/>
            <person name="Vee V."/>
            <person name="English A."/>
            <person name="Wang M."/>
            <person name="Skinner E."/>
            <person name="Han Y."/>
            <person name="Muzny D.M."/>
            <person name="Worley K.C."/>
            <person name="Gibbs R.A."/>
        </authorList>
    </citation>
    <scope>NUCLEOTIDE SEQUENCE</scope>
</reference>
<dbReference type="InterPro" id="IPR036412">
    <property type="entry name" value="HAD-like_sf"/>
</dbReference>
<dbReference type="AlphaFoldDB" id="A0A7M7NXN5"/>
<evidence type="ECO:0000256" key="23">
    <source>
        <dbReference type="ARBA" id="ARBA00065284"/>
    </source>
</evidence>
<dbReference type="NCBIfam" id="TIGR01494">
    <property type="entry name" value="ATPase_P-type"/>
    <property type="match status" value="1"/>
</dbReference>
<keyword evidence="8 24" id="KW-0479">Metal-binding</keyword>
<dbReference type="EC" id="7.2.2.-" evidence="24"/>
<keyword evidence="29" id="KW-1185">Reference proteome</keyword>
<dbReference type="GeneID" id="576735"/>
<dbReference type="GO" id="GO:0006874">
    <property type="term" value="P:intracellular calcium ion homeostasis"/>
    <property type="evidence" value="ECO:0000318"/>
    <property type="project" value="GO_Central"/>
</dbReference>
<dbReference type="Pfam" id="PF00690">
    <property type="entry name" value="Cation_ATPase_N"/>
    <property type="match status" value="1"/>
</dbReference>
<keyword evidence="16" id="KW-0458">Lysosome</keyword>
<dbReference type="InterPro" id="IPR023299">
    <property type="entry name" value="ATPase_P-typ_cyto_dom_N"/>
</dbReference>
<sequence>MGEGEVTKFTIEEDRDEKLICSGYQRSLLRVILVYFFGVITAGFFLLLVYYWKRDWGLKLTHSRCSLQNADSILIQDCFQRYHVVPVSREVVGKSVEKEILQDVMKHDVLMEDTFMYFCFHKIKFFWNPQDQCFFKLRGLDKHTLTDEIYRRANIGLDLRETAQRRTLYGLNMILVRVKSIPLLLIQEILNPFYIFQIFSVTVWIVDEYLYYSICIIVLSALSISISLYTTRAQATTLKNMVKSNVTVQVLRPNGEIETVWEDQLVPGDVIIIPSYGCTMTCDAVLVAGNCIVNESSLTGESVPITKTPLPCPETGELEFSMDEHKRHTLFCGTQIIQTRFYADEHVKAVVILTGFSTAKGIMVRSILYPMPTEIKLFRDALLFVGILAGFAFIGFIYTVIVLALDGTQTREIILKSLDIITIAVPPALPASLTIGMVYAQFRLKKRGIFCISPQRINLCGTIDIVCFDKTGTLTEDGLDMLGVQETSNGGFSPMVTDVQSLPVGPFVSNMATCHSLTYINEEIAGDPLDAKMFEATGWSLHEGDAFRTLEESNPAETSNYDAMVPIVVRSPGKHSDLKAGGDSDVEDLGEIGIIKQFPFSSSLQRMSVITRAMNSKHMCVYTKGAPEKIASLCLPDTIPNNFEDTLSSYTADGLRVIALAWKPLDTSLQWHKAQKIQRDAVESDLQFLGLMILQNKLKPETIPSLQELHQAKIRTLMITGDNILTAINVARKCEIIQPGKKVVHVEAVPPLNGDKLDIQYQTVEFHKETAEVSTKEPIGSNEVFIDIMNQNRTTYAMDGQTFGLIRELEPNLMDRLAVHAQVFARMSPDQKMQLIDILQKLEYHVGMCGDGANDCGALKLAHAGVALSEAEASVAAPFTSKIHDISCIPAVIKEGRAALTTSFGMFKFMALYSMIQFTTATILLWGFGYIGDLQFLYIDIILSTVVILLMGRNQAYPVLSKVPPPPQLMTVTIIFSMVSSVIIQIILQAILYVIVQQQPWYKPPVYDDDGIYILSYENTAVFMLTCFLYINSAIAFSPGAPYRKELYTNWPYCVALLLLYGMNLFLLFGPPEKLREEFELMDIPDYGFKCIILAFALVHFALVEIIELLLVPWKALMSFLTCQCLRLTTLNTFQRLEMEEVNLLS</sequence>
<evidence type="ECO:0000313" key="29">
    <source>
        <dbReference type="Proteomes" id="UP000007110"/>
    </source>
</evidence>
<protein>
    <recommendedName>
        <fullName evidence="24">Cation-transporting ATPase</fullName>
        <ecNumber evidence="24">7.2.2.-</ecNumber>
    </recommendedName>
</protein>
<keyword evidence="12 24" id="KW-0460">Magnesium</keyword>
<dbReference type="InterPro" id="IPR008250">
    <property type="entry name" value="ATPase_P-typ_transduc_dom_A_sf"/>
</dbReference>
<keyword evidence="14 24" id="KW-1133">Transmembrane helix</keyword>
<organism evidence="28 29">
    <name type="scientific">Strongylocentrotus purpuratus</name>
    <name type="common">Purple sea urchin</name>
    <dbReference type="NCBI Taxonomy" id="7668"/>
    <lineage>
        <taxon>Eukaryota</taxon>
        <taxon>Metazoa</taxon>
        <taxon>Echinodermata</taxon>
        <taxon>Eleutherozoa</taxon>
        <taxon>Echinozoa</taxon>
        <taxon>Echinoidea</taxon>
        <taxon>Euechinoidea</taxon>
        <taxon>Echinacea</taxon>
        <taxon>Camarodonta</taxon>
        <taxon>Echinidea</taxon>
        <taxon>Strongylocentrotidae</taxon>
        <taxon>Strongylocentrotus</taxon>
    </lineage>
</organism>
<dbReference type="InterPro" id="IPR023214">
    <property type="entry name" value="HAD_sf"/>
</dbReference>
<feature type="transmembrane region" description="Helical" evidence="24">
    <location>
        <begin position="935"/>
        <end position="952"/>
    </location>
</feature>
<comment type="catalytic activity">
    <reaction evidence="18 24">
        <text>ATP + H2O = ADP + phosphate + H(+)</text>
        <dbReference type="Rhea" id="RHEA:13065"/>
        <dbReference type="ChEBI" id="CHEBI:15377"/>
        <dbReference type="ChEBI" id="CHEBI:15378"/>
        <dbReference type="ChEBI" id="CHEBI:30616"/>
        <dbReference type="ChEBI" id="CHEBI:43474"/>
        <dbReference type="ChEBI" id="CHEBI:456216"/>
    </reaction>
</comment>
<dbReference type="SFLD" id="SFLDF00027">
    <property type="entry name" value="p-type_atpase"/>
    <property type="match status" value="1"/>
</dbReference>
<keyword evidence="6" id="KW-0597">Phosphoprotein</keyword>
<dbReference type="KEGG" id="spu:576735"/>
<keyword evidence="10" id="KW-0967">Endosome</keyword>
<feature type="transmembrane region" description="Helical" evidence="24">
    <location>
        <begin position="972"/>
        <end position="996"/>
    </location>
</feature>
<dbReference type="SUPFAM" id="SSF56784">
    <property type="entry name" value="HAD-like"/>
    <property type="match status" value="1"/>
</dbReference>
<dbReference type="SUPFAM" id="SSF81665">
    <property type="entry name" value="Calcium ATPase, transmembrane domain M"/>
    <property type="match status" value="1"/>
</dbReference>
<dbReference type="SUPFAM" id="SSF81653">
    <property type="entry name" value="Calcium ATPase, transduction domain A"/>
    <property type="match status" value="1"/>
</dbReference>
<proteinExistence type="inferred from homology"/>
<feature type="transmembrane region" description="Helical" evidence="24">
    <location>
        <begin position="1087"/>
        <end position="1111"/>
    </location>
</feature>
<evidence type="ECO:0000256" key="4">
    <source>
        <dbReference type="ARBA" id="ARBA00006000"/>
    </source>
</evidence>
<dbReference type="Pfam" id="PF13246">
    <property type="entry name" value="Cation_ATPase"/>
    <property type="match status" value="1"/>
</dbReference>
<keyword evidence="13 24" id="KW-1278">Translocase</keyword>
<keyword evidence="11 24" id="KW-0067">ATP-binding</keyword>
<feature type="transmembrane region" description="Helical" evidence="24">
    <location>
        <begin position="1016"/>
        <end position="1038"/>
    </location>
</feature>
<dbReference type="GO" id="GO:0015203">
    <property type="term" value="F:polyamine transmembrane transporter activity"/>
    <property type="evidence" value="ECO:0000318"/>
    <property type="project" value="GO_Central"/>
</dbReference>
<feature type="domain" description="P5B-type ATPase N-terminal" evidence="27">
    <location>
        <begin position="16"/>
        <end position="128"/>
    </location>
</feature>
<dbReference type="GO" id="GO:0031902">
    <property type="term" value="C:late endosome membrane"/>
    <property type="evidence" value="ECO:0000318"/>
    <property type="project" value="GO_Central"/>
</dbReference>
<dbReference type="GO" id="GO:0010821">
    <property type="term" value="P:regulation of mitochondrion organization"/>
    <property type="evidence" value="ECO:0007669"/>
    <property type="project" value="UniProtKB-ARBA"/>
</dbReference>
<dbReference type="GO" id="GO:0046872">
    <property type="term" value="F:metal ion binding"/>
    <property type="evidence" value="ECO:0007669"/>
    <property type="project" value="UniProtKB-UniRule"/>
</dbReference>
<evidence type="ECO:0000256" key="11">
    <source>
        <dbReference type="ARBA" id="ARBA00022840"/>
    </source>
</evidence>